<accession>A0A2U1LVE9</accession>
<evidence type="ECO:0000313" key="2">
    <source>
        <dbReference type="EMBL" id="PWA52989.1"/>
    </source>
</evidence>
<keyword evidence="1" id="KW-1133">Transmembrane helix</keyword>
<gene>
    <name evidence="2" type="ORF">CTI12_AA449620</name>
</gene>
<name>A0A2U1LVE9_ARTAN</name>
<dbReference type="EMBL" id="PKPP01007588">
    <property type="protein sequence ID" value="PWA52989.1"/>
    <property type="molecule type" value="Genomic_DNA"/>
</dbReference>
<dbReference type="PANTHER" id="PTHR35694">
    <property type="entry name" value="DENEDDYLASE"/>
    <property type="match status" value="1"/>
</dbReference>
<dbReference type="Proteomes" id="UP000245207">
    <property type="component" value="Unassembled WGS sequence"/>
</dbReference>
<dbReference type="PANTHER" id="PTHR35694:SF1">
    <property type="entry name" value="DENEDDYLASE"/>
    <property type="match status" value="1"/>
</dbReference>
<evidence type="ECO:0000256" key="1">
    <source>
        <dbReference type="SAM" id="Phobius"/>
    </source>
</evidence>
<organism evidence="2 3">
    <name type="scientific">Artemisia annua</name>
    <name type="common">Sweet wormwood</name>
    <dbReference type="NCBI Taxonomy" id="35608"/>
    <lineage>
        <taxon>Eukaryota</taxon>
        <taxon>Viridiplantae</taxon>
        <taxon>Streptophyta</taxon>
        <taxon>Embryophyta</taxon>
        <taxon>Tracheophyta</taxon>
        <taxon>Spermatophyta</taxon>
        <taxon>Magnoliopsida</taxon>
        <taxon>eudicotyledons</taxon>
        <taxon>Gunneridae</taxon>
        <taxon>Pentapetalae</taxon>
        <taxon>asterids</taxon>
        <taxon>campanulids</taxon>
        <taxon>Asterales</taxon>
        <taxon>Asteraceae</taxon>
        <taxon>Asteroideae</taxon>
        <taxon>Anthemideae</taxon>
        <taxon>Artemisiinae</taxon>
        <taxon>Artemisia</taxon>
    </lineage>
</organism>
<protein>
    <submittedName>
        <fullName evidence="2">Uncharacterized protein</fullName>
    </submittedName>
</protein>
<keyword evidence="3" id="KW-1185">Reference proteome</keyword>
<feature type="transmembrane region" description="Helical" evidence="1">
    <location>
        <begin position="20"/>
        <end position="39"/>
    </location>
</feature>
<proteinExistence type="predicted"/>
<comment type="caution">
    <text evidence="2">The sequence shown here is derived from an EMBL/GenBank/DDBJ whole genome shotgun (WGS) entry which is preliminary data.</text>
</comment>
<keyword evidence="1" id="KW-0472">Membrane</keyword>
<evidence type="ECO:0000313" key="3">
    <source>
        <dbReference type="Proteomes" id="UP000245207"/>
    </source>
</evidence>
<dbReference type="STRING" id="35608.A0A2U1LVE9"/>
<dbReference type="OrthoDB" id="1894747at2759"/>
<sequence length="204" mass="23133">MRSSDSLLQKSNYWLKMLSTVIISGCFIVAVSVMGRIYMPRFDNGQRHLGGNHQPQSPHTGSIRLWFMDSSIYVKKIQAVNGWSGNIRTESGGLSTGKLPEYMRRLIQVDSSDKDILPTLTPTIKSDEEPLFHSIIVFHSAESHTEDCLIIRREIVGFQPTSLLAVNNWASNPLTKELYGEKKLTWRPHKTSAYLLVTITTHHH</sequence>
<dbReference type="AlphaFoldDB" id="A0A2U1LVE9"/>
<keyword evidence="1" id="KW-0812">Transmembrane</keyword>
<reference evidence="2 3" key="1">
    <citation type="journal article" date="2018" name="Mol. Plant">
        <title>The genome of Artemisia annua provides insight into the evolution of Asteraceae family and artemisinin biosynthesis.</title>
        <authorList>
            <person name="Shen Q."/>
            <person name="Zhang L."/>
            <person name="Liao Z."/>
            <person name="Wang S."/>
            <person name="Yan T."/>
            <person name="Shi P."/>
            <person name="Liu M."/>
            <person name="Fu X."/>
            <person name="Pan Q."/>
            <person name="Wang Y."/>
            <person name="Lv Z."/>
            <person name="Lu X."/>
            <person name="Zhang F."/>
            <person name="Jiang W."/>
            <person name="Ma Y."/>
            <person name="Chen M."/>
            <person name="Hao X."/>
            <person name="Li L."/>
            <person name="Tang Y."/>
            <person name="Lv G."/>
            <person name="Zhou Y."/>
            <person name="Sun X."/>
            <person name="Brodelius P.E."/>
            <person name="Rose J.K.C."/>
            <person name="Tang K."/>
        </authorList>
    </citation>
    <scope>NUCLEOTIDE SEQUENCE [LARGE SCALE GENOMIC DNA]</scope>
    <source>
        <strain evidence="3">cv. Huhao1</strain>
        <tissue evidence="2">Leaf</tissue>
    </source>
</reference>